<dbReference type="EMBL" id="SMMG02000007">
    <property type="protein sequence ID" value="KAA3466264.1"/>
    <property type="molecule type" value="Genomic_DNA"/>
</dbReference>
<comment type="caution">
    <text evidence="1">The sequence shown here is derived from an EMBL/GenBank/DDBJ whole genome shotgun (WGS) entry which is preliminary data.</text>
</comment>
<reference evidence="2" key="1">
    <citation type="journal article" date="2019" name="Plant Biotechnol. J.">
        <title>Genome sequencing of the Australian wild diploid species Gossypium australe highlights disease resistance and delayed gland morphogenesis.</title>
        <authorList>
            <person name="Cai Y."/>
            <person name="Cai X."/>
            <person name="Wang Q."/>
            <person name="Wang P."/>
            <person name="Zhang Y."/>
            <person name="Cai C."/>
            <person name="Xu Y."/>
            <person name="Wang K."/>
            <person name="Zhou Z."/>
            <person name="Wang C."/>
            <person name="Geng S."/>
            <person name="Li B."/>
            <person name="Dong Q."/>
            <person name="Hou Y."/>
            <person name="Wang H."/>
            <person name="Ai P."/>
            <person name="Liu Z."/>
            <person name="Yi F."/>
            <person name="Sun M."/>
            <person name="An G."/>
            <person name="Cheng J."/>
            <person name="Zhang Y."/>
            <person name="Shi Q."/>
            <person name="Xie Y."/>
            <person name="Shi X."/>
            <person name="Chang Y."/>
            <person name="Huang F."/>
            <person name="Chen Y."/>
            <person name="Hong S."/>
            <person name="Mi L."/>
            <person name="Sun Q."/>
            <person name="Zhang L."/>
            <person name="Zhou B."/>
            <person name="Peng R."/>
            <person name="Zhang X."/>
            <person name="Liu F."/>
        </authorList>
    </citation>
    <scope>NUCLEOTIDE SEQUENCE [LARGE SCALE GENOMIC DNA]</scope>
    <source>
        <strain evidence="2">cv. PA1801</strain>
    </source>
</reference>
<keyword evidence="2" id="KW-1185">Reference proteome</keyword>
<dbReference type="OrthoDB" id="8015698at2759"/>
<sequence length="93" mass="10548">MKIKIDNWSARFLSNGKNNFKVLVAEISRKTRLALGKLCDLKENGGLGFRNLANFNVALLGKQGWRLTTTPNTLLAKVLKAKYYPNLDFYKQS</sequence>
<organism evidence="1 2">
    <name type="scientific">Gossypium australe</name>
    <dbReference type="NCBI Taxonomy" id="47621"/>
    <lineage>
        <taxon>Eukaryota</taxon>
        <taxon>Viridiplantae</taxon>
        <taxon>Streptophyta</taxon>
        <taxon>Embryophyta</taxon>
        <taxon>Tracheophyta</taxon>
        <taxon>Spermatophyta</taxon>
        <taxon>Magnoliopsida</taxon>
        <taxon>eudicotyledons</taxon>
        <taxon>Gunneridae</taxon>
        <taxon>Pentapetalae</taxon>
        <taxon>rosids</taxon>
        <taxon>malvids</taxon>
        <taxon>Malvales</taxon>
        <taxon>Malvaceae</taxon>
        <taxon>Malvoideae</taxon>
        <taxon>Gossypium</taxon>
    </lineage>
</organism>
<dbReference type="AlphaFoldDB" id="A0A5B6VB22"/>
<keyword evidence="1" id="KW-0808">Transferase</keyword>
<gene>
    <name evidence="1" type="ORF">EPI10_001366</name>
</gene>
<evidence type="ECO:0000313" key="2">
    <source>
        <dbReference type="Proteomes" id="UP000325315"/>
    </source>
</evidence>
<name>A0A5B6VB22_9ROSI</name>
<evidence type="ECO:0000313" key="1">
    <source>
        <dbReference type="EMBL" id="KAA3466264.1"/>
    </source>
</evidence>
<protein>
    <submittedName>
        <fullName evidence="1">LINE-1 reverse transcriptase isogeny</fullName>
    </submittedName>
</protein>
<accession>A0A5B6VB22</accession>
<keyword evidence="1" id="KW-0695">RNA-directed DNA polymerase</keyword>
<dbReference type="GO" id="GO:0003964">
    <property type="term" value="F:RNA-directed DNA polymerase activity"/>
    <property type="evidence" value="ECO:0007669"/>
    <property type="project" value="UniProtKB-KW"/>
</dbReference>
<dbReference type="Proteomes" id="UP000325315">
    <property type="component" value="Unassembled WGS sequence"/>
</dbReference>
<keyword evidence="1" id="KW-0548">Nucleotidyltransferase</keyword>
<proteinExistence type="predicted"/>